<dbReference type="RefSeq" id="WP_382772073.1">
    <property type="nucleotide sequence ID" value="NZ_JBHXKZ010000007.1"/>
</dbReference>
<proteinExistence type="predicted"/>
<dbReference type="EMBL" id="JBHXKZ010000007">
    <property type="protein sequence ID" value="MFD4823226.1"/>
    <property type="molecule type" value="Genomic_DNA"/>
</dbReference>
<evidence type="ECO:0000313" key="2">
    <source>
        <dbReference type="Proteomes" id="UP001598352"/>
    </source>
</evidence>
<comment type="caution">
    <text evidence="1">The sequence shown here is derived from an EMBL/GenBank/DDBJ whole genome shotgun (WGS) entry which is preliminary data.</text>
</comment>
<dbReference type="InterPro" id="IPR045682">
    <property type="entry name" value="DUF6193"/>
</dbReference>
<protein>
    <submittedName>
        <fullName evidence="1">DUF6193 family natural product biosynthesis protein</fullName>
    </submittedName>
</protein>
<keyword evidence="2" id="KW-1185">Reference proteome</keyword>
<gene>
    <name evidence="1" type="ORF">ACFWOQ_11670</name>
</gene>
<dbReference type="Proteomes" id="UP001598352">
    <property type="component" value="Unassembled WGS sequence"/>
</dbReference>
<name>A0ABW6F1R2_9ACTN</name>
<reference evidence="1 2" key="1">
    <citation type="submission" date="2024-09" db="EMBL/GenBank/DDBJ databases">
        <title>The Natural Products Discovery Center: Release of the First 8490 Sequenced Strains for Exploring Actinobacteria Biosynthetic Diversity.</title>
        <authorList>
            <person name="Kalkreuter E."/>
            <person name="Kautsar S.A."/>
            <person name="Yang D."/>
            <person name="Bader C.D."/>
            <person name="Teijaro C.N."/>
            <person name="Fluegel L."/>
            <person name="Davis C.M."/>
            <person name="Simpson J.R."/>
            <person name="Lauterbach L."/>
            <person name="Steele A.D."/>
            <person name="Gui C."/>
            <person name="Meng S."/>
            <person name="Li G."/>
            <person name="Viehrig K."/>
            <person name="Ye F."/>
            <person name="Su P."/>
            <person name="Kiefer A.F."/>
            <person name="Nichols A."/>
            <person name="Cepeda A.J."/>
            <person name="Yan W."/>
            <person name="Fan B."/>
            <person name="Jiang Y."/>
            <person name="Adhikari A."/>
            <person name="Zheng C.-J."/>
            <person name="Schuster L."/>
            <person name="Cowan T.M."/>
            <person name="Smanski M.J."/>
            <person name="Chevrette M.G."/>
            <person name="De Carvalho L.P.S."/>
            <person name="Shen B."/>
        </authorList>
    </citation>
    <scope>NUCLEOTIDE SEQUENCE [LARGE SCALE GENOMIC DNA]</scope>
    <source>
        <strain evidence="1 2">NPDC058428</strain>
    </source>
</reference>
<dbReference type="Pfam" id="PF19692">
    <property type="entry name" value="DUF6193"/>
    <property type="match status" value="1"/>
</dbReference>
<organism evidence="1 2">
    <name type="scientific">Streptomyces rubiginosohelvolus</name>
    <dbReference type="NCBI Taxonomy" id="67362"/>
    <lineage>
        <taxon>Bacteria</taxon>
        <taxon>Bacillati</taxon>
        <taxon>Actinomycetota</taxon>
        <taxon>Actinomycetes</taxon>
        <taxon>Kitasatosporales</taxon>
        <taxon>Streptomycetaceae</taxon>
        <taxon>Streptomyces</taxon>
    </lineage>
</organism>
<evidence type="ECO:0000313" key="1">
    <source>
        <dbReference type="EMBL" id="MFD4823226.1"/>
    </source>
</evidence>
<sequence>MKQKVKESEDLTRSAEMVAAKWSGLFNLGDDLIDSAMLRAAYAEPRLRELFPTVSHGALYLSRCIRYPRPHDVGALFRRAGGGFMVIRQSDGTVLGEPDTVEEAVALIVANLPEGCGPAIDGSVEDL</sequence>
<accession>A0ABW6F1R2</accession>